<dbReference type="Gene3D" id="3.40.50.12780">
    <property type="entry name" value="N-terminal domain of ligase-like"/>
    <property type="match status" value="1"/>
</dbReference>
<feature type="non-terminal residue" evidence="1">
    <location>
        <position position="294"/>
    </location>
</feature>
<reference evidence="1" key="1">
    <citation type="submission" date="2018-05" db="EMBL/GenBank/DDBJ databases">
        <authorList>
            <person name="Lanie J.A."/>
            <person name="Ng W.-L."/>
            <person name="Kazmierczak K.M."/>
            <person name="Andrzejewski T.M."/>
            <person name="Davidsen T.M."/>
            <person name="Wayne K.J."/>
            <person name="Tettelin H."/>
            <person name="Glass J.I."/>
            <person name="Rusch D."/>
            <person name="Podicherti R."/>
            <person name="Tsui H.-C.T."/>
            <person name="Winkler M.E."/>
        </authorList>
    </citation>
    <scope>NUCLEOTIDE SEQUENCE</scope>
</reference>
<dbReference type="InterPro" id="IPR042099">
    <property type="entry name" value="ANL_N_sf"/>
</dbReference>
<sequence>MSEQPNYFNAADMAGLVRDFPIGPDFLRRFGSISRDELRALQEDRFAVQMKRAWGIPFYQRLWGAEGLEPLDIRGLEDIVKLPTFDKSDIMASIIMYPPFGDFHGMDTYGASSRPPVIVHTTSGTTGRPQVLLYGPRSREIQNILVARLYLLQGLREDDIVQSVYGHGMINGGHYIREAVVHWTNSFLLPAGTGVETPSIQQVALMKEFGVTMLVGFADYIKRLADVAHEQGLKPGSDLPIRMISGHMGREDEIALARAWEGAEIYDWYGVGDTGAIAGQGPDKAGLYIMEDAQ</sequence>
<accession>A0A381W793</accession>
<protein>
    <recommendedName>
        <fullName evidence="2">AMP-dependent synthetase/ligase domain-containing protein</fullName>
    </recommendedName>
</protein>
<gene>
    <name evidence="1" type="ORF">METZ01_LOCUS101280</name>
</gene>
<dbReference type="AlphaFoldDB" id="A0A381W793"/>
<dbReference type="EMBL" id="UINC01010928">
    <property type="protein sequence ID" value="SVA48426.1"/>
    <property type="molecule type" value="Genomic_DNA"/>
</dbReference>
<evidence type="ECO:0000313" key="1">
    <source>
        <dbReference type="EMBL" id="SVA48426.1"/>
    </source>
</evidence>
<evidence type="ECO:0008006" key="2">
    <source>
        <dbReference type="Google" id="ProtNLM"/>
    </source>
</evidence>
<dbReference type="SUPFAM" id="SSF56801">
    <property type="entry name" value="Acetyl-CoA synthetase-like"/>
    <property type="match status" value="1"/>
</dbReference>
<dbReference type="PANTHER" id="PTHR43845:SF1">
    <property type="entry name" value="BLR5969 PROTEIN"/>
    <property type="match status" value="1"/>
</dbReference>
<name>A0A381W793_9ZZZZ</name>
<proteinExistence type="predicted"/>
<organism evidence="1">
    <name type="scientific">marine metagenome</name>
    <dbReference type="NCBI Taxonomy" id="408172"/>
    <lineage>
        <taxon>unclassified sequences</taxon>
        <taxon>metagenomes</taxon>
        <taxon>ecological metagenomes</taxon>
    </lineage>
</organism>
<dbReference type="PANTHER" id="PTHR43845">
    <property type="entry name" value="BLR5969 PROTEIN"/>
    <property type="match status" value="1"/>
</dbReference>